<protein>
    <submittedName>
        <fullName evidence="1">Uncharacterized protein</fullName>
    </submittedName>
</protein>
<reference evidence="1 2" key="1">
    <citation type="submission" date="2020-08" db="EMBL/GenBank/DDBJ databases">
        <authorList>
            <person name="Seo M.-J."/>
        </authorList>
    </citation>
    <scope>NUCLEOTIDE SEQUENCE [LARGE SCALE GENOMIC DNA]</scope>
    <source>
        <strain evidence="1 2">MBLA0160</strain>
    </source>
</reference>
<evidence type="ECO:0000313" key="1">
    <source>
        <dbReference type="EMBL" id="MBB6645969.1"/>
    </source>
</evidence>
<gene>
    <name evidence="1" type="ORF">H5V44_06660</name>
</gene>
<accession>A0A7J9SIM1</accession>
<dbReference type="Proteomes" id="UP000546257">
    <property type="component" value="Unassembled WGS sequence"/>
</dbReference>
<comment type="caution">
    <text evidence="1">The sequence shown here is derived from an EMBL/GenBank/DDBJ whole genome shotgun (WGS) entry which is preliminary data.</text>
</comment>
<dbReference type="AlphaFoldDB" id="A0A7J9SIM1"/>
<dbReference type="Pfam" id="PF19110">
    <property type="entry name" value="DUF5797"/>
    <property type="match status" value="1"/>
</dbReference>
<dbReference type="EMBL" id="JACKXD010000002">
    <property type="protein sequence ID" value="MBB6645969.1"/>
    <property type="molecule type" value="Genomic_DNA"/>
</dbReference>
<name>A0A7J9SIM1_9EURY</name>
<sequence>MTDDRALSAEAADRLADVVRLQPTKNKELQEQWGLESGSEVHQYLESELGEYYYRDDNSLIRATPEAADLVDVDPGVEGGGSDDDGVPTVIRVPELQARVFRVVAGPEERSESVVSVLNKVRAEFDADPPVDDVRAALQSLRRKGVVEVVYRTVPTFRLAAAREDIDVEVTDS</sequence>
<dbReference type="RefSeq" id="WP_185192326.1">
    <property type="nucleotide sequence ID" value="NZ_JACKXD010000002.1"/>
</dbReference>
<proteinExistence type="predicted"/>
<keyword evidence="2" id="KW-1185">Reference proteome</keyword>
<organism evidence="1 2">
    <name type="scientific">Halobellus ruber</name>
    <dbReference type="NCBI Taxonomy" id="2761102"/>
    <lineage>
        <taxon>Archaea</taxon>
        <taxon>Methanobacteriati</taxon>
        <taxon>Methanobacteriota</taxon>
        <taxon>Stenosarchaea group</taxon>
        <taxon>Halobacteria</taxon>
        <taxon>Halobacteriales</taxon>
        <taxon>Haloferacaceae</taxon>
        <taxon>Halobellus</taxon>
    </lineage>
</organism>
<evidence type="ECO:0000313" key="2">
    <source>
        <dbReference type="Proteomes" id="UP000546257"/>
    </source>
</evidence>
<dbReference type="InterPro" id="IPR043815">
    <property type="entry name" value="DUF5797"/>
</dbReference>